<dbReference type="Pfam" id="PF00535">
    <property type="entry name" value="Glycos_transf_2"/>
    <property type="match status" value="1"/>
</dbReference>
<dbReference type="PANTHER" id="PTHR43179:SF7">
    <property type="entry name" value="RHAMNOSYLTRANSFERASE WBBL"/>
    <property type="match status" value="1"/>
</dbReference>
<evidence type="ECO:0000313" key="3">
    <source>
        <dbReference type="Proteomes" id="UP000244446"/>
    </source>
</evidence>
<dbReference type="Proteomes" id="UP000244446">
    <property type="component" value="Unassembled WGS sequence"/>
</dbReference>
<proteinExistence type="predicted"/>
<dbReference type="Gene3D" id="3.90.550.10">
    <property type="entry name" value="Spore Coat Polysaccharide Biosynthesis Protein SpsA, Chain A"/>
    <property type="match status" value="1"/>
</dbReference>
<accession>A0A2T7G5X9</accession>
<dbReference type="GO" id="GO:0016740">
    <property type="term" value="F:transferase activity"/>
    <property type="evidence" value="ECO:0007669"/>
    <property type="project" value="UniProtKB-KW"/>
</dbReference>
<keyword evidence="3" id="KW-1185">Reference proteome</keyword>
<evidence type="ECO:0000259" key="1">
    <source>
        <dbReference type="Pfam" id="PF00535"/>
    </source>
</evidence>
<dbReference type="PANTHER" id="PTHR43179">
    <property type="entry name" value="RHAMNOSYLTRANSFERASE WBBL"/>
    <property type="match status" value="1"/>
</dbReference>
<name>A0A2T7G5X9_9RHOB</name>
<dbReference type="CDD" id="cd04186">
    <property type="entry name" value="GT_2_like_c"/>
    <property type="match status" value="1"/>
</dbReference>
<gene>
    <name evidence="2" type="ORF">DC366_11685</name>
</gene>
<dbReference type="EMBL" id="QCYH01000006">
    <property type="protein sequence ID" value="PVA09777.1"/>
    <property type="molecule type" value="Genomic_DNA"/>
</dbReference>
<evidence type="ECO:0000313" key="2">
    <source>
        <dbReference type="EMBL" id="PVA09777.1"/>
    </source>
</evidence>
<dbReference type="SUPFAM" id="SSF53448">
    <property type="entry name" value="Nucleotide-diphospho-sugar transferases"/>
    <property type="match status" value="1"/>
</dbReference>
<sequence>MRQDLSDVTIVTVSFNSAAVLGNMLASVPDVCPVVIVDNGSADMEQIRNLAKRPHGKLIENGQNLGFGRACNTGAAAATTQFILFLNPDTVLGEKTLEILLAAAAQHPEAGAFNPRILDDTGDRVLKRKSDLIPRSEHMPRGGPPAGGELAILTGAAIFMRKRDFDKIGGFDPAIFLFYEDDDLAVRLRQNTCPLILVDDARVSHIGGGSSSGPRIAVERLKAWHMGWSRLYTMRKHHRPLARSRAVGHALARIISPAMLFSRLRFVKRTAFLRGTLAALFSRPSH</sequence>
<dbReference type="OrthoDB" id="9771846at2"/>
<keyword evidence="2" id="KW-0808">Transferase</keyword>
<feature type="domain" description="Glycosyltransferase 2-like" evidence="1">
    <location>
        <begin position="9"/>
        <end position="168"/>
    </location>
</feature>
<comment type="caution">
    <text evidence="2">The sequence shown here is derived from an EMBL/GenBank/DDBJ whole genome shotgun (WGS) entry which is preliminary data.</text>
</comment>
<protein>
    <submittedName>
        <fullName evidence="2">Glycosyltransferase family 2 protein</fullName>
    </submittedName>
</protein>
<dbReference type="InterPro" id="IPR001173">
    <property type="entry name" value="Glyco_trans_2-like"/>
</dbReference>
<dbReference type="AlphaFoldDB" id="A0A2T7G5X9"/>
<reference evidence="2 3" key="1">
    <citation type="submission" date="2018-04" db="EMBL/GenBank/DDBJ databases">
        <title>Pelagivirga bohaiensis gen. nov., sp. nov., a bacterium isolated from the Bohai Sea.</title>
        <authorList>
            <person name="Ji X."/>
        </authorList>
    </citation>
    <scope>NUCLEOTIDE SEQUENCE [LARGE SCALE GENOMIC DNA]</scope>
    <source>
        <strain evidence="2 3">BH-SD19</strain>
    </source>
</reference>
<organism evidence="2 3">
    <name type="scientific">Pelagivirga sediminicola</name>
    <dbReference type="NCBI Taxonomy" id="2170575"/>
    <lineage>
        <taxon>Bacteria</taxon>
        <taxon>Pseudomonadati</taxon>
        <taxon>Pseudomonadota</taxon>
        <taxon>Alphaproteobacteria</taxon>
        <taxon>Rhodobacterales</taxon>
        <taxon>Paracoccaceae</taxon>
        <taxon>Pelagivirga</taxon>
    </lineage>
</organism>
<dbReference type="RefSeq" id="WP_108692400.1">
    <property type="nucleotide sequence ID" value="NZ_QCYH01000006.1"/>
</dbReference>
<dbReference type="InterPro" id="IPR029044">
    <property type="entry name" value="Nucleotide-diphossugar_trans"/>
</dbReference>